<dbReference type="Proteomes" id="UP000253034">
    <property type="component" value="Unassembled WGS sequence"/>
</dbReference>
<keyword evidence="2" id="KW-1185">Reference proteome</keyword>
<evidence type="ECO:0000313" key="2">
    <source>
        <dbReference type="Proteomes" id="UP000253034"/>
    </source>
</evidence>
<comment type="caution">
    <text evidence="1">The sequence shown here is derived from an EMBL/GenBank/DDBJ whole genome shotgun (WGS) entry which is preliminary data.</text>
</comment>
<organism evidence="1 2">
    <name type="scientific">Anaerobacterium chartisolvens</name>
    <dbReference type="NCBI Taxonomy" id="1297424"/>
    <lineage>
        <taxon>Bacteria</taxon>
        <taxon>Bacillati</taxon>
        <taxon>Bacillota</taxon>
        <taxon>Clostridia</taxon>
        <taxon>Eubacteriales</taxon>
        <taxon>Oscillospiraceae</taxon>
        <taxon>Anaerobacterium</taxon>
    </lineage>
</organism>
<accession>A0A369AYM7</accession>
<evidence type="ECO:0000313" key="1">
    <source>
        <dbReference type="EMBL" id="RCX14379.1"/>
    </source>
</evidence>
<reference evidence="1 2" key="1">
    <citation type="submission" date="2018-07" db="EMBL/GenBank/DDBJ databases">
        <title>Genomic Encyclopedia of Type Strains, Phase IV (KMG-IV): sequencing the most valuable type-strain genomes for metagenomic binning, comparative biology and taxonomic classification.</title>
        <authorList>
            <person name="Goeker M."/>
        </authorList>
    </citation>
    <scope>NUCLEOTIDE SEQUENCE [LARGE SCALE GENOMIC DNA]</scope>
    <source>
        <strain evidence="1 2">DSM 27016</strain>
    </source>
</reference>
<sequence length="105" mass="12131">MTASLCPLAIPSMRVCTGCFLKFNKALKHDEVTFKPLTFQIGIVEGVIYIPKHDHSFQSTVKLKVAYISVTLFHRCRYDCSFIVEKNNKINNKLHIYFIVVCYEI</sequence>
<gene>
    <name evidence="1" type="ORF">DFR58_115103</name>
</gene>
<proteinExistence type="predicted"/>
<dbReference type="AlphaFoldDB" id="A0A369AYM7"/>
<protein>
    <submittedName>
        <fullName evidence="1">Uncharacterized protein</fullName>
    </submittedName>
</protein>
<dbReference type="EMBL" id="QPJT01000015">
    <property type="protein sequence ID" value="RCX14379.1"/>
    <property type="molecule type" value="Genomic_DNA"/>
</dbReference>
<name>A0A369AYM7_9FIRM</name>